<accession>A0A0F3GQG5</accession>
<dbReference type="AlphaFoldDB" id="A0A0F3GQG5"/>
<sequence length="51" mass="5306">MADNLISLPVIVTDAVPIVRPTHDQVTPPAGMPRILALSLLTNVISSITGS</sequence>
<name>A0A0F3GQG5_9BACT</name>
<gene>
    <name evidence="1" type="ORF">MBAV_003665</name>
</gene>
<dbReference type="EMBL" id="LACI01001602">
    <property type="protein sequence ID" value="KJU84141.1"/>
    <property type="molecule type" value="Genomic_DNA"/>
</dbReference>
<organism evidence="1 2">
    <name type="scientific">Candidatus Magnetobacterium bavaricum</name>
    <dbReference type="NCBI Taxonomy" id="29290"/>
    <lineage>
        <taxon>Bacteria</taxon>
        <taxon>Pseudomonadati</taxon>
        <taxon>Nitrospirota</taxon>
        <taxon>Thermodesulfovibrionia</taxon>
        <taxon>Thermodesulfovibrionales</taxon>
        <taxon>Candidatus Magnetobacteriaceae</taxon>
        <taxon>Candidatus Magnetobacterium</taxon>
    </lineage>
</organism>
<keyword evidence="2" id="KW-1185">Reference proteome</keyword>
<reference evidence="1 2" key="1">
    <citation type="submission" date="2015-02" db="EMBL/GenBank/DDBJ databases">
        <title>Single-cell genomics of uncultivated deep-branching MTB reveals a conserved set of magnetosome genes.</title>
        <authorList>
            <person name="Kolinko S."/>
            <person name="Richter M."/>
            <person name="Glockner F.O."/>
            <person name="Brachmann A."/>
            <person name="Schuler D."/>
        </authorList>
    </citation>
    <scope>NUCLEOTIDE SEQUENCE [LARGE SCALE GENOMIC DNA]</scope>
    <source>
        <strain evidence="1">TM-1</strain>
    </source>
</reference>
<dbReference type="Proteomes" id="UP000033423">
    <property type="component" value="Unassembled WGS sequence"/>
</dbReference>
<evidence type="ECO:0000313" key="1">
    <source>
        <dbReference type="EMBL" id="KJU84141.1"/>
    </source>
</evidence>
<comment type="caution">
    <text evidence="1">The sequence shown here is derived from an EMBL/GenBank/DDBJ whole genome shotgun (WGS) entry which is preliminary data.</text>
</comment>
<protein>
    <submittedName>
        <fullName evidence="1">Uncharacterized protein</fullName>
    </submittedName>
</protein>
<proteinExistence type="predicted"/>
<evidence type="ECO:0000313" key="2">
    <source>
        <dbReference type="Proteomes" id="UP000033423"/>
    </source>
</evidence>